<dbReference type="GO" id="GO:0008270">
    <property type="term" value="F:zinc ion binding"/>
    <property type="evidence" value="ECO:0007669"/>
    <property type="project" value="InterPro"/>
</dbReference>
<sequence length="217" mass="24399">MWIEIGALCARLARAADVHRLVDQVERRGILQGRVLLLNGSTWEPLAVISIARAISLIMAGKAVVVEESERVLRTVNTSFAVPSVIALRRYVNVPRRKAHWSRKGVLLRDNYTCIYCGVRPGDVVRGKTLTKMDFTVDHILPRSRNGKDNWTNTACACYSCNHRKGNRLPSEAGMKLRWEPRTPRTSYLVIAIGSGPDAWRHYIELDAANNPLDPDE</sequence>
<evidence type="ECO:0000313" key="3">
    <source>
        <dbReference type="EMBL" id="PJF42869.1"/>
    </source>
</evidence>
<dbReference type="SMART" id="SM00507">
    <property type="entry name" value="HNHc"/>
    <property type="match status" value="1"/>
</dbReference>
<evidence type="ECO:0000259" key="1">
    <source>
        <dbReference type="SMART" id="SM00507"/>
    </source>
</evidence>
<reference evidence="4 5" key="1">
    <citation type="submission" date="2017-11" db="EMBL/GenBank/DDBJ databases">
        <title>Evolution of Phototrophy in the Chloroflexi Phylum Driven by Horizontal Gene Transfer.</title>
        <authorList>
            <person name="Ward L.M."/>
            <person name="Hemp J."/>
            <person name="Shih P.M."/>
            <person name="Mcglynn S.E."/>
            <person name="Fischer W."/>
        </authorList>
    </citation>
    <scope>NUCLEOTIDE SEQUENCE [LARGE SCALE GENOMIC DNA]</scope>
    <source>
        <strain evidence="3">CP1_1M</strain>
        <strain evidence="2">JP3_13</strain>
    </source>
</reference>
<keyword evidence="3" id="KW-0378">Hydrolase</keyword>
<comment type="caution">
    <text evidence="3">The sequence shown here is derived from an EMBL/GenBank/DDBJ whole genome shotgun (WGS) entry which is preliminary data.</text>
</comment>
<dbReference type="InterPro" id="IPR003615">
    <property type="entry name" value="HNH_nuc"/>
</dbReference>
<dbReference type="PANTHER" id="PTHR33877:SF2">
    <property type="entry name" value="OS07G0170200 PROTEIN"/>
    <property type="match status" value="1"/>
</dbReference>
<dbReference type="Proteomes" id="UP000229681">
    <property type="component" value="Unassembled WGS sequence"/>
</dbReference>
<dbReference type="EMBL" id="PGTM01000050">
    <property type="protein sequence ID" value="PJF36486.1"/>
    <property type="molecule type" value="Genomic_DNA"/>
</dbReference>
<dbReference type="Pfam" id="PF01844">
    <property type="entry name" value="HNH"/>
    <property type="match status" value="1"/>
</dbReference>
<evidence type="ECO:0000313" key="2">
    <source>
        <dbReference type="EMBL" id="PJF36486.1"/>
    </source>
</evidence>
<dbReference type="GO" id="GO:0003676">
    <property type="term" value="F:nucleic acid binding"/>
    <property type="evidence" value="ECO:0007669"/>
    <property type="project" value="InterPro"/>
</dbReference>
<dbReference type="AlphaFoldDB" id="A0A2M8PZ88"/>
<feature type="domain" description="HNH nuclease" evidence="1">
    <location>
        <begin position="101"/>
        <end position="163"/>
    </location>
</feature>
<dbReference type="Gene3D" id="1.10.30.50">
    <property type="match status" value="1"/>
</dbReference>
<evidence type="ECO:0000313" key="5">
    <source>
        <dbReference type="Proteomes" id="UP000229681"/>
    </source>
</evidence>
<name>A0A2M8PZ88_9CHLR</name>
<dbReference type="GO" id="GO:0004519">
    <property type="term" value="F:endonuclease activity"/>
    <property type="evidence" value="ECO:0007669"/>
    <property type="project" value="UniProtKB-KW"/>
</dbReference>
<evidence type="ECO:0000313" key="4">
    <source>
        <dbReference type="Proteomes" id="UP000228947"/>
    </source>
</evidence>
<organism evidence="3 4">
    <name type="scientific">Candidatus Thermofonsia Clade 1 bacterium</name>
    <dbReference type="NCBI Taxonomy" id="2364210"/>
    <lineage>
        <taxon>Bacteria</taxon>
        <taxon>Bacillati</taxon>
        <taxon>Chloroflexota</taxon>
        <taxon>Candidatus Thermofontia</taxon>
        <taxon>Candidatus Thermofonsia Clade 1</taxon>
    </lineage>
</organism>
<protein>
    <submittedName>
        <fullName evidence="3">HNH endonuclease</fullName>
    </submittedName>
</protein>
<dbReference type="EMBL" id="PGTL01000007">
    <property type="protein sequence ID" value="PJF42869.1"/>
    <property type="molecule type" value="Genomic_DNA"/>
</dbReference>
<accession>A0A2M8PG24</accession>
<dbReference type="CDD" id="cd00085">
    <property type="entry name" value="HNHc"/>
    <property type="match status" value="1"/>
</dbReference>
<dbReference type="PANTHER" id="PTHR33877">
    <property type="entry name" value="SLL1193 PROTEIN"/>
    <property type="match status" value="1"/>
</dbReference>
<gene>
    <name evidence="2" type="ORF">CUN49_05160</name>
    <name evidence="3" type="ORF">CUN50_02420</name>
</gene>
<dbReference type="InterPro" id="IPR052892">
    <property type="entry name" value="NA-targeting_endonuclease"/>
</dbReference>
<keyword evidence="3" id="KW-0540">Nuclease</keyword>
<proteinExistence type="predicted"/>
<dbReference type="Proteomes" id="UP000228947">
    <property type="component" value="Unassembled WGS sequence"/>
</dbReference>
<accession>A0A2M8PZ88</accession>
<dbReference type="InterPro" id="IPR002711">
    <property type="entry name" value="HNH"/>
</dbReference>
<keyword evidence="3" id="KW-0255">Endonuclease</keyword>